<dbReference type="GO" id="GO:0051539">
    <property type="term" value="F:4 iron, 4 sulfur cluster binding"/>
    <property type="evidence" value="ECO:0007669"/>
    <property type="project" value="UniProtKB-KW"/>
</dbReference>
<evidence type="ECO:0000313" key="11">
    <source>
        <dbReference type="Proteomes" id="UP000199006"/>
    </source>
</evidence>
<dbReference type="GO" id="GO:0046872">
    <property type="term" value="F:metal ion binding"/>
    <property type="evidence" value="ECO:0007669"/>
    <property type="project" value="UniProtKB-KW"/>
</dbReference>
<proteinExistence type="predicted"/>
<organism evidence="10 11">
    <name type="scientific">Halanaerobium salsuginis</name>
    <dbReference type="NCBI Taxonomy" id="29563"/>
    <lineage>
        <taxon>Bacteria</taxon>
        <taxon>Bacillati</taxon>
        <taxon>Bacillota</taxon>
        <taxon>Clostridia</taxon>
        <taxon>Halanaerobiales</taxon>
        <taxon>Halanaerobiaceae</taxon>
        <taxon>Halanaerobium</taxon>
    </lineage>
</organism>
<dbReference type="InterPro" id="IPR010208">
    <property type="entry name" value="Ion_transpt_RnfC/RsxC"/>
</dbReference>
<evidence type="ECO:0000259" key="8">
    <source>
        <dbReference type="Pfam" id="PF01512"/>
    </source>
</evidence>
<dbReference type="PANTHER" id="PTHR43034:SF2">
    <property type="entry name" value="ION-TRANSLOCATING OXIDOREDUCTASE COMPLEX SUBUNIT C"/>
    <property type="match status" value="1"/>
</dbReference>
<keyword evidence="1" id="KW-0813">Transport</keyword>
<dbReference type="Proteomes" id="UP000199006">
    <property type="component" value="Unassembled WGS sequence"/>
</dbReference>
<evidence type="ECO:0000256" key="6">
    <source>
        <dbReference type="ARBA" id="ARBA00023004"/>
    </source>
</evidence>
<keyword evidence="3" id="KW-0479">Metal-binding</keyword>
<evidence type="ECO:0000256" key="2">
    <source>
        <dbReference type="ARBA" id="ARBA00022485"/>
    </source>
</evidence>
<dbReference type="Pfam" id="PF01512">
    <property type="entry name" value="Complex1_51K"/>
    <property type="match status" value="1"/>
</dbReference>
<dbReference type="OrthoDB" id="9767754at2"/>
<dbReference type="GO" id="GO:0016020">
    <property type="term" value="C:membrane"/>
    <property type="evidence" value="ECO:0007669"/>
    <property type="project" value="InterPro"/>
</dbReference>
<evidence type="ECO:0000256" key="3">
    <source>
        <dbReference type="ARBA" id="ARBA00022723"/>
    </source>
</evidence>
<dbReference type="Gene3D" id="3.40.50.11540">
    <property type="entry name" value="NADH-ubiquinone oxidoreductase 51kDa subunit"/>
    <property type="match status" value="1"/>
</dbReference>
<dbReference type="AlphaFoldDB" id="A0A1I4FQZ4"/>
<keyword evidence="2" id="KW-0004">4Fe-4S</keyword>
<feature type="domain" description="RnfC Barrel sandwich hybrid" evidence="9">
    <location>
        <begin position="2"/>
        <end position="58"/>
    </location>
</feature>
<keyword evidence="7" id="KW-0411">Iron-sulfur</keyword>
<evidence type="ECO:0000259" key="9">
    <source>
        <dbReference type="Pfam" id="PF13375"/>
    </source>
</evidence>
<dbReference type="GO" id="GO:0009055">
    <property type="term" value="F:electron transfer activity"/>
    <property type="evidence" value="ECO:0007669"/>
    <property type="project" value="InterPro"/>
</dbReference>
<dbReference type="STRING" id="29563.SAMN02983006_00447"/>
<evidence type="ECO:0000256" key="7">
    <source>
        <dbReference type="ARBA" id="ARBA00023014"/>
    </source>
</evidence>
<reference evidence="10 11" key="1">
    <citation type="submission" date="2016-10" db="EMBL/GenBank/DDBJ databases">
        <authorList>
            <person name="de Groot N.N."/>
        </authorList>
    </citation>
    <scope>NUCLEOTIDE SEQUENCE [LARGE SCALE GENOMIC DNA]</scope>
    <source>
        <strain evidence="10 11">ATCC 51327</strain>
    </source>
</reference>
<evidence type="ECO:0000256" key="4">
    <source>
        <dbReference type="ARBA" id="ARBA00022737"/>
    </source>
</evidence>
<protein>
    <submittedName>
        <fullName evidence="10">Proline reductase-associated electron transfer protein PrdC</fullName>
    </submittedName>
</protein>
<name>A0A1I4FQZ4_9FIRM</name>
<evidence type="ECO:0000256" key="1">
    <source>
        <dbReference type="ARBA" id="ARBA00022448"/>
    </source>
</evidence>
<gene>
    <name evidence="10" type="ORF">SAMN02983006_00447</name>
</gene>
<dbReference type="PANTHER" id="PTHR43034">
    <property type="entry name" value="ION-TRANSLOCATING OXIDOREDUCTASE COMPLEX SUBUNIT C"/>
    <property type="match status" value="1"/>
</dbReference>
<dbReference type="NCBIfam" id="TIGR04481">
    <property type="entry name" value="PR_assoc_PrdC"/>
    <property type="match status" value="1"/>
</dbReference>
<dbReference type="EMBL" id="FOTI01000003">
    <property type="protein sequence ID" value="SFL19236.1"/>
    <property type="molecule type" value="Genomic_DNA"/>
</dbReference>
<keyword evidence="5" id="KW-0249">Electron transport</keyword>
<keyword evidence="11" id="KW-1185">Reference proteome</keyword>
<accession>A0A1I4FQZ4</accession>
<dbReference type="InterPro" id="IPR037225">
    <property type="entry name" value="Nuo51_FMN-bd_sf"/>
</dbReference>
<feature type="domain" description="NADH-ubiquinone oxidoreductase 51kDa subunit FMN-binding" evidence="8">
    <location>
        <begin position="82"/>
        <end position="225"/>
    </location>
</feature>
<evidence type="ECO:0000313" key="10">
    <source>
        <dbReference type="EMBL" id="SFL19236.1"/>
    </source>
</evidence>
<dbReference type="InterPro" id="IPR026902">
    <property type="entry name" value="RnfC_N"/>
</dbReference>
<evidence type="ECO:0000256" key="5">
    <source>
        <dbReference type="ARBA" id="ARBA00022982"/>
    </source>
</evidence>
<dbReference type="InterPro" id="IPR011538">
    <property type="entry name" value="Nuo51_FMN-bd"/>
</dbReference>
<dbReference type="SUPFAM" id="SSF142019">
    <property type="entry name" value="Nqo1 FMN-binding domain-like"/>
    <property type="match status" value="1"/>
</dbReference>
<keyword evidence="4" id="KW-0677">Repeat</keyword>
<dbReference type="InterPro" id="IPR031001">
    <property type="entry name" value="PR_assoc_PrdC"/>
</dbReference>
<sequence length="391" mass="42217">MSVVILLKQHIGSTCKAVVEKGEEVKRGQLIGKPVGLGANIHASVSGKITEVTDSFIKISESGEQTTDYIKIKKSDNKLAMIEEAGIVGAGGAGFPTHVKLNIDLTGGCVIANAVECEPVLAHNIELIEKSPELVIKGLKYIKEITNADHCYIAIKTKYKKAVKELKKALYLENDIKLKILPDMYPAGDERVIVREILGIELEPGQLPSAAKAVIQNVETLKNIVRAIEERKPVITKDFTVAGRVKNAKTGQVFLDVPIGEPVSKYIDLCGGYLEPHGEIVLGGPFTGRPGNEDSVVNKTTGGILVAMPFPEEKRKIGLLACECGGQEARLREIATQMGAEIVAVDRCKRMVEVNGRYRCDKPGVCPGQAEKVLKLKNKGMQVLLTGTCGD</sequence>
<dbReference type="Pfam" id="PF13375">
    <property type="entry name" value="RnfC_N"/>
    <property type="match status" value="1"/>
</dbReference>
<keyword evidence="6" id="KW-0408">Iron</keyword>